<reference evidence="3" key="2">
    <citation type="submission" date="2021-04" db="EMBL/GenBank/DDBJ databases">
        <authorList>
            <person name="Gilroy R."/>
        </authorList>
    </citation>
    <scope>NUCLEOTIDE SEQUENCE</scope>
    <source>
        <strain evidence="3">CHK187-11901</strain>
    </source>
</reference>
<feature type="domain" description="Putative amidase" evidence="2">
    <location>
        <begin position="52"/>
        <end position="183"/>
    </location>
</feature>
<sequence>MKKLRNMLCSGISSAMLLSALPVHAANMVTTTDGHDERGTVEETVRCIWDINVTKATNYAKKYANNPNSSYKYYSGADCTNFASQIACAGGLRYAPVWQPYTKPWINANFFGIVWGKKGKSTKWSTFVKQLKPGMFIAADLGGDGALDHVAYVAANGSSSSNKYIAQHTANYYLRSDSNKSNWKYDTASRVLDHWQ</sequence>
<evidence type="ECO:0000313" key="4">
    <source>
        <dbReference type="Proteomes" id="UP000823896"/>
    </source>
</evidence>
<evidence type="ECO:0000259" key="2">
    <source>
        <dbReference type="Pfam" id="PF12671"/>
    </source>
</evidence>
<dbReference type="EMBL" id="DWWM01000056">
    <property type="protein sequence ID" value="HJC37243.1"/>
    <property type="molecule type" value="Genomic_DNA"/>
</dbReference>
<dbReference type="AlphaFoldDB" id="A0A9D2SVG8"/>
<reference evidence="3" key="1">
    <citation type="journal article" date="2021" name="PeerJ">
        <title>Extensive microbial diversity within the chicken gut microbiome revealed by metagenomics and culture.</title>
        <authorList>
            <person name="Gilroy R."/>
            <person name="Ravi A."/>
            <person name="Getino M."/>
            <person name="Pursley I."/>
            <person name="Horton D.L."/>
            <person name="Alikhan N.F."/>
            <person name="Baker D."/>
            <person name="Gharbi K."/>
            <person name="Hall N."/>
            <person name="Watson M."/>
            <person name="Adriaenssens E.M."/>
            <person name="Foster-Nyarko E."/>
            <person name="Jarju S."/>
            <person name="Secka A."/>
            <person name="Antonio M."/>
            <person name="Oren A."/>
            <person name="Chaudhuri R.R."/>
            <person name="La Ragione R."/>
            <person name="Hildebrand F."/>
            <person name="Pallen M.J."/>
        </authorList>
    </citation>
    <scope>NUCLEOTIDE SEQUENCE</scope>
    <source>
        <strain evidence="3">CHK187-11901</strain>
    </source>
</reference>
<comment type="caution">
    <text evidence="3">The sequence shown here is derived from an EMBL/GenBank/DDBJ whole genome shotgun (WGS) entry which is preliminary data.</text>
</comment>
<keyword evidence="1" id="KW-0732">Signal</keyword>
<feature type="signal peptide" evidence="1">
    <location>
        <begin position="1"/>
        <end position="25"/>
    </location>
</feature>
<protein>
    <submittedName>
        <fullName evidence="3">Amidase domain-containing protein</fullName>
    </submittedName>
</protein>
<dbReference type="PANTHER" id="PTHR40032">
    <property type="entry name" value="EXPORTED PROTEIN-RELATED"/>
    <property type="match status" value="1"/>
</dbReference>
<evidence type="ECO:0000313" key="3">
    <source>
        <dbReference type="EMBL" id="HJC37243.1"/>
    </source>
</evidence>
<evidence type="ECO:0000256" key="1">
    <source>
        <dbReference type="SAM" id="SignalP"/>
    </source>
</evidence>
<name>A0A9D2SVG8_9FIRM</name>
<gene>
    <name evidence="3" type="ORF">H9702_08980</name>
</gene>
<feature type="chain" id="PRO_5039623557" evidence="1">
    <location>
        <begin position="26"/>
        <end position="196"/>
    </location>
</feature>
<organism evidence="3 4">
    <name type="scientific">Candidatus Merdibacter merdavium</name>
    <dbReference type="NCBI Taxonomy" id="2838692"/>
    <lineage>
        <taxon>Bacteria</taxon>
        <taxon>Bacillati</taxon>
        <taxon>Bacillota</taxon>
        <taxon>Erysipelotrichia</taxon>
        <taxon>Erysipelotrichales</taxon>
        <taxon>Erysipelotrichaceae</taxon>
        <taxon>Merdibacter</taxon>
    </lineage>
</organism>
<dbReference type="InterPro" id="IPR024301">
    <property type="entry name" value="Amidase_6"/>
</dbReference>
<dbReference type="Pfam" id="PF12671">
    <property type="entry name" value="Amidase_6"/>
    <property type="match status" value="1"/>
</dbReference>
<dbReference type="PANTHER" id="PTHR40032:SF1">
    <property type="entry name" value="EXPORTED PROTEIN"/>
    <property type="match status" value="1"/>
</dbReference>
<dbReference type="Proteomes" id="UP000823896">
    <property type="component" value="Unassembled WGS sequence"/>
</dbReference>
<proteinExistence type="predicted"/>
<accession>A0A9D2SVG8</accession>